<dbReference type="InterPro" id="IPR015947">
    <property type="entry name" value="PUA-like_sf"/>
</dbReference>
<keyword evidence="8 9" id="KW-0346">Stress response</keyword>
<evidence type="ECO:0000259" key="15">
    <source>
        <dbReference type="PROSITE" id="PS51786"/>
    </source>
</evidence>
<evidence type="ECO:0000256" key="2">
    <source>
        <dbReference type="ARBA" id="ARBA00022490"/>
    </source>
</evidence>
<dbReference type="Gene3D" id="1.20.5.5270">
    <property type="match status" value="1"/>
</dbReference>
<evidence type="ECO:0000256" key="14">
    <source>
        <dbReference type="RuleBase" id="RU000591"/>
    </source>
</evidence>
<dbReference type="AlphaFoldDB" id="G9YET9"/>
<reference evidence="17" key="1">
    <citation type="submission" date="2011-08" db="EMBL/GenBank/DDBJ databases">
        <authorList>
            <person name="Weinstock G."/>
            <person name="Sodergren E."/>
            <person name="Clifton S."/>
            <person name="Fulton L."/>
            <person name="Fulton B."/>
            <person name="Courtney L."/>
            <person name="Fronick C."/>
            <person name="Harrison M."/>
            <person name="Strong C."/>
            <person name="Farmer C."/>
            <person name="Delahaunty K."/>
            <person name="Markovic C."/>
            <person name="Hall O."/>
            <person name="Minx P."/>
            <person name="Tomlinson C."/>
            <person name="Mitreva M."/>
            <person name="Hou S."/>
            <person name="Chen J."/>
            <person name="Wollam A."/>
            <person name="Pepin K.H."/>
            <person name="Johnson M."/>
            <person name="Bhonagiri V."/>
            <person name="Zhang X."/>
            <person name="Suruliraj S."/>
            <person name="Warren W."/>
            <person name="Chinwalla A."/>
            <person name="Mardis E.R."/>
            <person name="Wilson R.K."/>
        </authorList>
    </citation>
    <scope>NUCLEOTIDE SEQUENCE [LARGE SCALE GENOMIC DNA]</scope>
    <source>
        <strain evidence="17">F0357</strain>
    </source>
</reference>
<dbReference type="EMBL" id="AGCJ01000005">
    <property type="protein sequence ID" value="EHM43712.1"/>
    <property type="molecule type" value="Genomic_DNA"/>
</dbReference>
<proteinExistence type="evidence at transcript level"/>
<dbReference type="Pfam" id="PF22667">
    <property type="entry name" value="Lon_lid"/>
    <property type="match status" value="1"/>
</dbReference>
<sequence length="772" mass="86652">MEETQQNILSVPLVTLRGIVIYPKLVSHIDIGREKSMAAIEKAMDTNRLLMVAAQLRENDENPGFDEIYHVGTLVKIQQMLRVPGGGVRILVDGLYRAVINGFSERDEYLEVAVEEIPEYVDDQLEEEALRRVMAGRFEDWLRRVKDGDEIRDKISVLEGPGVLADFIASQLPLQLIVKQQILETASVSERIRRVTGLLDIETDIARLEAEISKEVRSQMDKQQREYYLREKIRVIHNELGDKVDKDTEVEELREKIRALVLPDYVEKALMKEVDRLDQMPPMMAESAIIRTYIDWVMALPWSEESQDNADLKAAQETLDKDHYGLEKVKERIIEYLAVRQLTRRAKGPILCLVGPPGTGKTSIARSIARAMNKKYVRVSLGGVRDEAEIRGHRRTYIGALPGRIMTGMKQAGTKNPVFLLDEVDKLASDLRGDPSAALLEVLDPEQNDTFTDHFIDLPYDLSKVFWIMTANVIGNIPRPLLDRMEIIDFSSYTEDEKVQIAKKYLVPKQLKENGVMPREAKFSDSVLRHIIRDYTREAGVRTLEKTIGSVCRKLAKAILVDEKPDLSITVKRLPDLLGPARFLPSSHNRQDEVGLVTGLAWTQVGGEVLETEVVAVKGKGSLILTGRLGDVMKESATAAVTYVRRRADELALPEDFNTKTDLHIHLPEGAIPKDGPSAGITMATAIASALTGKAVRHDVAMTGEITLRGSVLPVGGIKEKVIAAHRVGIKKVLLPEDNKRDMVDVPQKVKDDMDFVFVRHMDQVLEQALVK</sequence>
<comment type="induction">
    <text evidence="9">By heat shock.</text>
</comment>
<evidence type="ECO:0000256" key="11">
    <source>
        <dbReference type="PIRSR" id="PIRSR001174-1"/>
    </source>
</evidence>
<dbReference type="InterPro" id="IPR014721">
    <property type="entry name" value="Ribsml_uS5_D2-typ_fold_subgr"/>
</dbReference>
<dbReference type="InterPro" id="IPR004815">
    <property type="entry name" value="Lon_bac/euk-typ"/>
</dbReference>
<dbReference type="SMART" id="SM00382">
    <property type="entry name" value="AAA"/>
    <property type="match status" value="1"/>
</dbReference>
<dbReference type="PROSITE" id="PS51787">
    <property type="entry name" value="LON_N"/>
    <property type="match status" value="1"/>
</dbReference>
<gene>
    <name evidence="9" type="primary">lon</name>
    <name evidence="17" type="ORF">HMPREF0080_00149</name>
</gene>
<dbReference type="InterPro" id="IPR027417">
    <property type="entry name" value="P-loop_NTPase"/>
</dbReference>
<feature type="active site" evidence="9 11">
    <location>
        <position position="721"/>
    </location>
</feature>
<dbReference type="PANTHER" id="PTHR10046">
    <property type="entry name" value="ATP DEPENDENT LON PROTEASE FAMILY MEMBER"/>
    <property type="match status" value="1"/>
</dbReference>
<dbReference type="OrthoDB" id="9803599at2"/>
<comment type="subunit">
    <text evidence="9 10">Homohexamer. Organized in a ring with a central cavity.</text>
</comment>
<dbReference type="InterPro" id="IPR003593">
    <property type="entry name" value="AAA+_ATPase"/>
</dbReference>
<comment type="caution">
    <text evidence="17">The sequence shown here is derived from an EMBL/GenBank/DDBJ whole genome shotgun (WGS) entry which is preliminary data.</text>
</comment>
<dbReference type="SUPFAM" id="SSF52540">
    <property type="entry name" value="P-loop containing nucleoside triphosphate hydrolases"/>
    <property type="match status" value="1"/>
</dbReference>
<evidence type="ECO:0000313" key="18">
    <source>
        <dbReference type="Proteomes" id="UP000005481"/>
    </source>
</evidence>
<dbReference type="SUPFAM" id="SSF88697">
    <property type="entry name" value="PUA domain-like"/>
    <property type="match status" value="1"/>
</dbReference>
<dbReference type="Pfam" id="PF05362">
    <property type="entry name" value="Lon_C"/>
    <property type="match status" value="1"/>
</dbReference>
<dbReference type="EC" id="3.4.21.53" evidence="9 10"/>
<dbReference type="Gene3D" id="3.30.230.10">
    <property type="match status" value="1"/>
</dbReference>
<dbReference type="InterPro" id="IPR003111">
    <property type="entry name" value="Lon_prtase_N"/>
</dbReference>
<dbReference type="HOGENOM" id="CLU_004109_4_3_9"/>
<dbReference type="PROSITE" id="PS51786">
    <property type="entry name" value="LON_PROTEOLYTIC"/>
    <property type="match status" value="1"/>
</dbReference>
<dbReference type="InterPro" id="IPR054594">
    <property type="entry name" value="Lon_lid"/>
</dbReference>
<dbReference type="CDD" id="cd19500">
    <property type="entry name" value="RecA-like_Lon"/>
    <property type="match status" value="1"/>
</dbReference>
<dbReference type="InterPro" id="IPR020568">
    <property type="entry name" value="Ribosomal_Su5_D2-typ_SF"/>
</dbReference>
<dbReference type="FunFam" id="3.40.50.300:FF:000382">
    <property type="entry name" value="Lon protease homolog 2, peroxisomal"/>
    <property type="match status" value="1"/>
</dbReference>
<keyword evidence="7 9" id="KW-0067">ATP-binding</keyword>
<dbReference type="GO" id="GO:0005737">
    <property type="term" value="C:cytoplasm"/>
    <property type="evidence" value="ECO:0007669"/>
    <property type="project" value="UniProtKB-SubCell"/>
</dbReference>
<evidence type="ECO:0000256" key="9">
    <source>
        <dbReference type="HAMAP-Rule" id="MF_01973"/>
    </source>
</evidence>
<dbReference type="eggNOG" id="COG0466">
    <property type="taxonomic scope" value="Bacteria"/>
</dbReference>
<keyword evidence="6 9" id="KW-0720">Serine protease</keyword>
<keyword evidence="4 9" id="KW-0547">Nucleotide-binding</keyword>
<dbReference type="GO" id="GO:0043565">
    <property type="term" value="F:sequence-specific DNA binding"/>
    <property type="evidence" value="ECO:0007669"/>
    <property type="project" value="UniProtKB-UniRule"/>
</dbReference>
<dbReference type="GO" id="GO:0004176">
    <property type="term" value="F:ATP-dependent peptidase activity"/>
    <property type="evidence" value="ECO:0007669"/>
    <property type="project" value="UniProtKB-UniRule"/>
</dbReference>
<dbReference type="STRING" id="861450.HMPREF0080_00149"/>
<comment type="similarity">
    <text evidence="9 10 13 14">Belongs to the peptidase S16 family.</text>
</comment>
<dbReference type="Proteomes" id="UP000005481">
    <property type="component" value="Unassembled WGS sequence"/>
</dbReference>
<dbReference type="NCBIfam" id="TIGR00763">
    <property type="entry name" value="lon"/>
    <property type="match status" value="1"/>
</dbReference>
<name>G9YET9_9FIRM</name>
<evidence type="ECO:0000256" key="1">
    <source>
        <dbReference type="ARBA" id="ARBA00004496"/>
    </source>
</evidence>
<evidence type="ECO:0000313" key="17">
    <source>
        <dbReference type="EMBL" id="EHM43712.1"/>
    </source>
</evidence>
<keyword evidence="2 9" id="KW-0963">Cytoplasm</keyword>
<feature type="binding site" evidence="9 12">
    <location>
        <begin position="355"/>
        <end position="362"/>
    </location>
    <ligand>
        <name>ATP</name>
        <dbReference type="ChEBI" id="CHEBI:30616"/>
    </ligand>
</feature>
<feature type="active site" evidence="9 11">
    <location>
        <position position="678"/>
    </location>
</feature>
<evidence type="ECO:0000256" key="3">
    <source>
        <dbReference type="ARBA" id="ARBA00022670"/>
    </source>
</evidence>
<evidence type="ECO:0000256" key="12">
    <source>
        <dbReference type="PIRSR" id="PIRSR001174-2"/>
    </source>
</evidence>
<dbReference type="Gene3D" id="2.30.130.40">
    <property type="entry name" value="LON domain-like"/>
    <property type="match status" value="1"/>
</dbReference>
<dbReference type="PATRIC" id="fig|861450.3.peg.142"/>
<evidence type="ECO:0000256" key="7">
    <source>
        <dbReference type="ARBA" id="ARBA00022840"/>
    </source>
</evidence>
<dbReference type="InterPro" id="IPR008268">
    <property type="entry name" value="Peptidase_S16_AS"/>
</dbReference>
<dbReference type="GO" id="GO:0016887">
    <property type="term" value="F:ATP hydrolysis activity"/>
    <property type="evidence" value="ECO:0007669"/>
    <property type="project" value="UniProtKB-UniRule"/>
</dbReference>
<dbReference type="SMART" id="SM00464">
    <property type="entry name" value="LON"/>
    <property type="match status" value="1"/>
</dbReference>
<dbReference type="Gene3D" id="3.40.50.300">
    <property type="entry name" value="P-loop containing nucleotide triphosphate hydrolases"/>
    <property type="match status" value="1"/>
</dbReference>
<dbReference type="Gene3D" id="1.10.8.60">
    <property type="match status" value="1"/>
</dbReference>
<evidence type="ECO:0000256" key="13">
    <source>
        <dbReference type="PROSITE-ProRule" id="PRU01122"/>
    </source>
</evidence>
<organism evidence="17 18">
    <name type="scientific">Anaeroglobus geminatus F0357</name>
    <dbReference type="NCBI Taxonomy" id="861450"/>
    <lineage>
        <taxon>Bacteria</taxon>
        <taxon>Bacillati</taxon>
        <taxon>Bacillota</taxon>
        <taxon>Negativicutes</taxon>
        <taxon>Veillonellales</taxon>
        <taxon>Veillonellaceae</taxon>
        <taxon>Anaeroglobus</taxon>
    </lineage>
</organism>
<evidence type="ECO:0000256" key="10">
    <source>
        <dbReference type="PIRNR" id="PIRNR001174"/>
    </source>
</evidence>
<keyword evidence="5 9" id="KW-0378">Hydrolase</keyword>
<dbReference type="PIRSF" id="PIRSF001174">
    <property type="entry name" value="Lon_proteas"/>
    <property type="match status" value="1"/>
</dbReference>
<dbReference type="Pfam" id="PF02190">
    <property type="entry name" value="LON_substr_bdg"/>
    <property type="match status" value="1"/>
</dbReference>
<comment type="function">
    <text evidence="9">ATP-dependent serine protease that mediates the selective degradation of mutant and abnormal proteins as well as certain short-lived regulatory proteins. Required for cellular homeostasis and for survival from DNA damage and developmental changes induced by stress. Degrades polypeptides processively to yield small peptide fragments that are 5 to 10 amino acids long. Binds to DNA in a double-stranded, site-specific manner.</text>
</comment>
<dbReference type="Gene3D" id="1.20.58.1480">
    <property type="match status" value="1"/>
</dbReference>
<dbReference type="InterPro" id="IPR027065">
    <property type="entry name" value="Lon_Prtase"/>
</dbReference>
<dbReference type="GO" id="GO:0004252">
    <property type="term" value="F:serine-type endopeptidase activity"/>
    <property type="evidence" value="ECO:0007669"/>
    <property type="project" value="UniProtKB-UniRule"/>
</dbReference>
<dbReference type="GO" id="GO:0034605">
    <property type="term" value="P:cellular response to heat"/>
    <property type="evidence" value="ECO:0007669"/>
    <property type="project" value="UniProtKB-UniRule"/>
</dbReference>
<dbReference type="InterPro" id="IPR008269">
    <property type="entry name" value="Lon_proteolytic"/>
</dbReference>
<dbReference type="PROSITE" id="PS01046">
    <property type="entry name" value="LON_SER"/>
    <property type="match status" value="1"/>
</dbReference>
<evidence type="ECO:0000256" key="5">
    <source>
        <dbReference type="ARBA" id="ARBA00022801"/>
    </source>
</evidence>
<evidence type="ECO:0000256" key="4">
    <source>
        <dbReference type="ARBA" id="ARBA00022741"/>
    </source>
</evidence>
<dbReference type="GO" id="GO:0005524">
    <property type="term" value="F:ATP binding"/>
    <property type="evidence" value="ECO:0007669"/>
    <property type="project" value="UniProtKB-UniRule"/>
</dbReference>
<dbReference type="InterPro" id="IPR046336">
    <property type="entry name" value="Lon_prtase_N_sf"/>
</dbReference>
<evidence type="ECO:0000256" key="6">
    <source>
        <dbReference type="ARBA" id="ARBA00022825"/>
    </source>
</evidence>
<protein>
    <recommendedName>
        <fullName evidence="9 10">Lon protease</fullName>
        <ecNumber evidence="9 10">3.4.21.53</ecNumber>
    </recommendedName>
    <alternativeName>
        <fullName evidence="9">ATP-dependent protease La</fullName>
    </alternativeName>
</protein>
<dbReference type="InterPro" id="IPR003959">
    <property type="entry name" value="ATPase_AAA_core"/>
</dbReference>
<keyword evidence="3 9" id="KW-0645">Protease</keyword>
<evidence type="ECO:0000256" key="8">
    <source>
        <dbReference type="ARBA" id="ARBA00023016"/>
    </source>
</evidence>
<dbReference type="Pfam" id="PF00004">
    <property type="entry name" value="AAA"/>
    <property type="match status" value="1"/>
</dbReference>
<evidence type="ECO:0000259" key="16">
    <source>
        <dbReference type="PROSITE" id="PS51787"/>
    </source>
</evidence>
<dbReference type="GO" id="GO:0006515">
    <property type="term" value="P:protein quality control for misfolded or incompletely synthesized proteins"/>
    <property type="evidence" value="ECO:0007669"/>
    <property type="project" value="UniProtKB-UniRule"/>
</dbReference>
<dbReference type="RefSeq" id="WP_006789132.1">
    <property type="nucleotide sequence ID" value="NZ_JH417564.1"/>
</dbReference>
<comment type="catalytic activity">
    <reaction evidence="9 10 13">
        <text>Hydrolysis of proteins in presence of ATP.</text>
        <dbReference type="EC" id="3.4.21.53"/>
    </reaction>
</comment>
<keyword evidence="18" id="KW-1185">Reference proteome</keyword>
<dbReference type="InterPro" id="IPR027543">
    <property type="entry name" value="Lon_bac"/>
</dbReference>
<comment type="subcellular location">
    <subcellularLocation>
        <location evidence="1 9 10">Cytoplasm</location>
    </subcellularLocation>
</comment>
<accession>G9YET9</accession>
<dbReference type="HAMAP" id="MF_01973">
    <property type="entry name" value="lon_bact"/>
    <property type="match status" value="1"/>
</dbReference>
<dbReference type="SUPFAM" id="SSF54211">
    <property type="entry name" value="Ribosomal protein S5 domain 2-like"/>
    <property type="match status" value="1"/>
</dbReference>
<dbReference type="PRINTS" id="PR00830">
    <property type="entry name" value="ENDOLAPTASE"/>
</dbReference>
<dbReference type="MEROPS" id="S16.001"/>
<feature type="domain" description="Lon N-terminal" evidence="16">
    <location>
        <begin position="11"/>
        <end position="203"/>
    </location>
</feature>
<feature type="domain" description="Lon proteolytic" evidence="15">
    <location>
        <begin position="591"/>
        <end position="772"/>
    </location>
</feature>